<accession>A0ACC0C5K4</accession>
<dbReference type="EMBL" id="CM044701">
    <property type="protein sequence ID" value="KAI5680114.1"/>
    <property type="molecule type" value="Genomic_DNA"/>
</dbReference>
<protein>
    <submittedName>
        <fullName evidence="1">Uncharacterized protein</fullName>
    </submittedName>
</protein>
<keyword evidence="2" id="KW-1185">Reference proteome</keyword>
<evidence type="ECO:0000313" key="2">
    <source>
        <dbReference type="Proteomes" id="UP001060085"/>
    </source>
</evidence>
<organism evidence="1 2">
    <name type="scientific">Catharanthus roseus</name>
    <name type="common">Madagascar periwinkle</name>
    <name type="synonym">Vinca rosea</name>
    <dbReference type="NCBI Taxonomy" id="4058"/>
    <lineage>
        <taxon>Eukaryota</taxon>
        <taxon>Viridiplantae</taxon>
        <taxon>Streptophyta</taxon>
        <taxon>Embryophyta</taxon>
        <taxon>Tracheophyta</taxon>
        <taxon>Spermatophyta</taxon>
        <taxon>Magnoliopsida</taxon>
        <taxon>eudicotyledons</taxon>
        <taxon>Gunneridae</taxon>
        <taxon>Pentapetalae</taxon>
        <taxon>asterids</taxon>
        <taxon>lamiids</taxon>
        <taxon>Gentianales</taxon>
        <taxon>Apocynaceae</taxon>
        <taxon>Rauvolfioideae</taxon>
        <taxon>Vinceae</taxon>
        <taxon>Catharanthinae</taxon>
        <taxon>Catharanthus</taxon>
    </lineage>
</organism>
<evidence type="ECO:0000313" key="1">
    <source>
        <dbReference type="EMBL" id="KAI5680114.1"/>
    </source>
</evidence>
<dbReference type="Proteomes" id="UP001060085">
    <property type="component" value="Linkage Group LG01"/>
</dbReference>
<proteinExistence type="predicted"/>
<sequence>MTGGSGGGSPCGACKFLRRKCVRGCVFAPYFAHEQGATHFAAIHKVFGASNVSKLLAHLPVTDRSEAAVTISYEAQARLQDPIYGCVSQIFALQQQVVSLQAQLACLKEQAAQCLNNNMSTTNPNEKFLSYNSSYCPNDVQSWFHSENSNTNPQFDPYYGKGSIENNNNFQYFGENNNIMMSSSSNSDQEQMMECFVERETEKEQWGLADDDEMDDLQSVAFRYIHHQH</sequence>
<reference evidence="2" key="1">
    <citation type="journal article" date="2023" name="Nat. Plants">
        <title>Single-cell RNA sequencing provides a high-resolution roadmap for understanding the multicellular compartmentation of specialized metabolism.</title>
        <authorList>
            <person name="Sun S."/>
            <person name="Shen X."/>
            <person name="Li Y."/>
            <person name="Li Y."/>
            <person name="Wang S."/>
            <person name="Li R."/>
            <person name="Zhang H."/>
            <person name="Shen G."/>
            <person name="Guo B."/>
            <person name="Wei J."/>
            <person name="Xu J."/>
            <person name="St-Pierre B."/>
            <person name="Chen S."/>
            <person name="Sun C."/>
        </authorList>
    </citation>
    <scope>NUCLEOTIDE SEQUENCE [LARGE SCALE GENOMIC DNA]</scope>
</reference>
<gene>
    <name evidence="1" type="ORF">M9H77_01341</name>
</gene>
<comment type="caution">
    <text evidence="1">The sequence shown here is derived from an EMBL/GenBank/DDBJ whole genome shotgun (WGS) entry which is preliminary data.</text>
</comment>
<name>A0ACC0C5K4_CATRO</name>